<dbReference type="GO" id="GO:0004176">
    <property type="term" value="F:ATP-dependent peptidase activity"/>
    <property type="evidence" value="ECO:0007669"/>
    <property type="project" value="InterPro"/>
</dbReference>
<keyword evidence="2" id="KW-1185">Reference proteome</keyword>
<gene>
    <name evidence="1" type="ORF">CLOACE_16100</name>
</gene>
<dbReference type="GO" id="GO:0004222">
    <property type="term" value="F:metalloendopeptidase activity"/>
    <property type="evidence" value="ECO:0007669"/>
    <property type="project" value="InterPro"/>
</dbReference>
<dbReference type="STRING" id="1121290.CLAOCE_16100"/>
<comment type="caution">
    <text evidence="1">The sequence shown here is derived from an EMBL/GenBank/DDBJ whole genome shotgun (WGS) entry which is preliminary data.</text>
</comment>
<protein>
    <submittedName>
        <fullName evidence="1">Uncharacterized protein</fullName>
    </submittedName>
</protein>
<dbReference type="GO" id="GO:0005524">
    <property type="term" value="F:ATP binding"/>
    <property type="evidence" value="ECO:0007669"/>
    <property type="project" value="InterPro"/>
</dbReference>
<reference evidence="1 2" key="1">
    <citation type="submission" date="2016-06" db="EMBL/GenBank/DDBJ databases">
        <title>Genome sequence of Clostridium acetireducens DSM 10703.</title>
        <authorList>
            <person name="Poehlein A."/>
            <person name="Fluechter S."/>
            <person name="Duerre P."/>
            <person name="Daniel R."/>
        </authorList>
    </citation>
    <scope>NUCLEOTIDE SEQUENCE [LARGE SCALE GENOMIC DNA]</scope>
    <source>
        <strain evidence="1 2">DSM 10703</strain>
    </source>
</reference>
<dbReference type="RefSeq" id="WP_070110586.1">
    <property type="nucleotide sequence ID" value="NZ_LZFO01000024.1"/>
</dbReference>
<sequence length="70" mass="8049">MDENSIRKVADILSAYSYKVDAMINLLVEKEAISKDEVNDMLNKVMDEEKKDPNTDEYVIEGLKDKVLLK</sequence>
<dbReference type="AlphaFoldDB" id="A0A1E8EXJ4"/>
<dbReference type="SUPFAM" id="SSF140990">
    <property type="entry name" value="FtsH protease domain-like"/>
    <property type="match status" value="1"/>
</dbReference>
<proteinExistence type="predicted"/>
<evidence type="ECO:0000313" key="2">
    <source>
        <dbReference type="Proteomes" id="UP000175744"/>
    </source>
</evidence>
<dbReference type="GO" id="GO:0006508">
    <property type="term" value="P:proteolysis"/>
    <property type="evidence" value="ECO:0007669"/>
    <property type="project" value="InterPro"/>
</dbReference>
<dbReference type="Proteomes" id="UP000175744">
    <property type="component" value="Unassembled WGS sequence"/>
</dbReference>
<accession>A0A1E8EXJ4</accession>
<organism evidence="1 2">
    <name type="scientific">Clostridium acetireducens DSM 10703</name>
    <dbReference type="NCBI Taxonomy" id="1121290"/>
    <lineage>
        <taxon>Bacteria</taxon>
        <taxon>Bacillati</taxon>
        <taxon>Bacillota</taxon>
        <taxon>Clostridia</taxon>
        <taxon>Eubacteriales</taxon>
        <taxon>Clostridiaceae</taxon>
        <taxon>Clostridium</taxon>
    </lineage>
</organism>
<name>A0A1E8EXJ4_9CLOT</name>
<dbReference type="EMBL" id="LZFO01000024">
    <property type="protein sequence ID" value="OFI05527.1"/>
    <property type="molecule type" value="Genomic_DNA"/>
</dbReference>
<dbReference type="InterPro" id="IPR037219">
    <property type="entry name" value="Peptidase_M41-like"/>
</dbReference>
<evidence type="ECO:0000313" key="1">
    <source>
        <dbReference type="EMBL" id="OFI05527.1"/>
    </source>
</evidence>